<dbReference type="PROSITE" id="PS01099">
    <property type="entry name" value="COMPLEX1_24K"/>
    <property type="match status" value="1"/>
</dbReference>
<dbReference type="InterPro" id="IPR036249">
    <property type="entry name" value="Thioredoxin-like_sf"/>
</dbReference>
<evidence type="ECO:0000256" key="1">
    <source>
        <dbReference type="ARBA" id="ARBA00010643"/>
    </source>
</evidence>
<comment type="caution">
    <text evidence="7">The sequence shown here is derived from an EMBL/GenBank/DDBJ whole genome shotgun (WGS) entry which is preliminary data.</text>
</comment>
<dbReference type="GO" id="GO:0051537">
    <property type="term" value="F:2 iron, 2 sulfur cluster binding"/>
    <property type="evidence" value="ECO:0007669"/>
    <property type="project" value="UniProtKB-KW"/>
</dbReference>
<name>A0A2T4U0X9_9BACT</name>
<dbReference type="PANTHER" id="PTHR10371">
    <property type="entry name" value="NADH DEHYDROGENASE UBIQUINONE FLAVOPROTEIN 2, MITOCHONDRIAL"/>
    <property type="match status" value="1"/>
</dbReference>
<keyword evidence="5" id="KW-0411">Iron-sulfur</keyword>
<dbReference type="FunFam" id="1.10.10.1590:FF:000001">
    <property type="entry name" value="NADH-quinone oxidoreductase subunit E"/>
    <property type="match status" value="1"/>
</dbReference>
<accession>A0A2T4U0X9</accession>
<evidence type="ECO:0000313" key="8">
    <source>
        <dbReference type="Proteomes" id="UP000241436"/>
    </source>
</evidence>
<organism evidence="7 8">
    <name type="scientific">Candidatus Methylomirabilis limnetica</name>
    <dbReference type="NCBI Taxonomy" id="2033718"/>
    <lineage>
        <taxon>Bacteria</taxon>
        <taxon>Candidatus Methylomirabilota</taxon>
        <taxon>Candidatus Methylomirabilia</taxon>
        <taxon>Candidatus Methylomirabilales</taxon>
        <taxon>Candidatus Methylomirabilaceae</taxon>
        <taxon>Candidatus Methylomirabilis</taxon>
    </lineage>
</organism>
<dbReference type="GO" id="GO:0003954">
    <property type="term" value="F:NADH dehydrogenase activity"/>
    <property type="evidence" value="ECO:0007669"/>
    <property type="project" value="TreeGrafter"/>
</dbReference>
<evidence type="ECO:0000256" key="3">
    <source>
        <dbReference type="ARBA" id="ARBA00022723"/>
    </source>
</evidence>
<evidence type="ECO:0000313" key="7">
    <source>
        <dbReference type="EMBL" id="PTL36999.1"/>
    </source>
</evidence>
<dbReference type="Pfam" id="PF01257">
    <property type="entry name" value="2Fe-2S_thioredx"/>
    <property type="match status" value="1"/>
</dbReference>
<proteinExistence type="inferred from homology"/>
<evidence type="ECO:0000256" key="6">
    <source>
        <dbReference type="ARBA" id="ARBA00034078"/>
    </source>
</evidence>
<dbReference type="EMBL" id="NVQC01000009">
    <property type="protein sequence ID" value="PTL36999.1"/>
    <property type="molecule type" value="Genomic_DNA"/>
</dbReference>
<protein>
    <submittedName>
        <fullName evidence="7">NAD(P)H-dependent oxidoreductase subunit E</fullName>
    </submittedName>
</protein>
<dbReference type="InterPro" id="IPR041921">
    <property type="entry name" value="NuoE_N"/>
</dbReference>
<dbReference type="Gene3D" id="3.40.30.10">
    <property type="entry name" value="Glutaredoxin"/>
    <property type="match status" value="1"/>
</dbReference>
<reference evidence="8" key="2">
    <citation type="journal article" date="2018" name="Environ. Microbiol.">
        <title>Bloom of a denitrifying methanotroph, 'Candidatus Methylomirabilis limnetica', in a deep stratified lake.</title>
        <authorList>
            <person name="Graf J.S."/>
            <person name="Mayr M.J."/>
            <person name="Marchant H.K."/>
            <person name="Tienken D."/>
            <person name="Hach P.F."/>
            <person name="Brand A."/>
            <person name="Schubert C.J."/>
            <person name="Kuypers M.M."/>
            <person name="Milucka J."/>
        </authorList>
    </citation>
    <scope>NUCLEOTIDE SEQUENCE [LARGE SCALE GENOMIC DNA]</scope>
    <source>
        <strain evidence="8">Zug</strain>
    </source>
</reference>
<reference evidence="7 8" key="1">
    <citation type="submission" date="2017-09" db="EMBL/GenBank/DDBJ databases">
        <title>Bloom of a denitrifying methanotroph, Candidatus Methylomirabilis limnetica, in a deep stratified lake.</title>
        <authorList>
            <person name="Graf J.S."/>
            <person name="Marchant H.K."/>
            <person name="Tienken D."/>
            <person name="Hach P.F."/>
            <person name="Brand A."/>
            <person name="Schubert C.J."/>
            <person name="Kuypers M.M."/>
            <person name="Milucka J."/>
        </authorList>
    </citation>
    <scope>NUCLEOTIDE SEQUENCE [LARGE SCALE GENOMIC DNA]</scope>
    <source>
        <strain evidence="7 8">Zug</strain>
    </source>
</reference>
<dbReference type="Gene3D" id="1.10.10.1590">
    <property type="entry name" value="NADH-quinone oxidoreductase subunit E"/>
    <property type="match status" value="1"/>
</dbReference>
<dbReference type="CDD" id="cd03064">
    <property type="entry name" value="TRX_Fd_NuoE"/>
    <property type="match status" value="1"/>
</dbReference>
<gene>
    <name evidence="7" type="ORF">CLG94_01665</name>
</gene>
<dbReference type="InterPro" id="IPR042128">
    <property type="entry name" value="NuoE_dom"/>
</dbReference>
<sequence>MEFRVSGLEFLVVASLVDSKLETRNSKPLHTMTEETIQRILSRYPDRRSALLPLMHLCQEEAGYLTEEAMRGLAARLDLPPTQVAEVAMFYDMFRLKSGGRREIWVCHNLSCALLGAERVIRRLEEALGVSTGETTPDGLFTIKRVECLAACGLAPAIQVGPDYYGPVSHGDVETLVARLREQLAGSDQRAASCDRL</sequence>
<dbReference type="NCBIfam" id="TIGR01958">
    <property type="entry name" value="nuoE_fam"/>
    <property type="match status" value="1"/>
</dbReference>
<evidence type="ECO:0000256" key="5">
    <source>
        <dbReference type="ARBA" id="ARBA00023014"/>
    </source>
</evidence>
<dbReference type="AlphaFoldDB" id="A0A2T4U0X9"/>
<dbReference type="GO" id="GO:0046872">
    <property type="term" value="F:metal ion binding"/>
    <property type="evidence" value="ECO:0007669"/>
    <property type="project" value="UniProtKB-KW"/>
</dbReference>
<dbReference type="PANTHER" id="PTHR10371:SF3">
    <property type="entry name" value="NADH DEHYDROGENASE [UBIQUINONE] FLAVOPROTEIN 2, MITOCHONDRIAL"/>
    <property type="match status" value="1"/>
</dbReference>
<keyword evidence="8" id="KW-1185">Reference proteome</keyword>
<evidence type="ECO:0000256" key="4">
    <source>
        <dbReference type="ARBA" id="ARBA00023004"/>
    </source>
</evidence>
<keyword evidence="2" id="KW-0001">2Fe-2S</keyword>
<keyword evidence="4" id="KW-0408">Iron</keyword>
<dbReference type="SUPFAM" id="SSF52833">
    <property type="entry name" value="Thioredoxin-like"/>
    <property type="match status" value="1"/>
</dbReference>
<comment type="similarity">
    <text evidence="1">Belongs to the complex I 24 kDa subunit family.</text>
</comment>
<dbReference type="InterPro" id="IPR002023">
    <property type="entry name" value="NuoE-like"/>
</dbReference>
<keyword evidence="3" id="KW-0479">Metal-binding</keyword>
<evidence type="ECO:0000256" key="2">
    <source>
        <dbReference type="ARBA" id="ARBA00022714"/>
    </source>
</evidence>
<comment type="cofactor">
    <cofactor evidence="6">
        <name>[2Fe-2S] cluster</name>
        <dbReference type="ChEBI" id="CHEBI:190135"/>
    </cofactor>
</comment>
<dbReference type="Proteomes" id="UP000241436">
    <property type="component" value="Unassembled WGS sequence"/>
</dbReference>